<keyword evidence="3" id="KW-1185">Reference proteome</keyword>
<dbReference type="EMBL" id="JAKJXO020000015">
    <property type="protein sequence ID" value="KAL1595863.1"/>
    <property type="molecule type" value="Genomic_DNA"/>
</dbReference>
<feature type="region of interest" description="Disordered" evidence="1">
    <location>
        <begin position="1"/>
        <end position="45"/>
    </location>
</feature>
<evidence type="ECO:0000256" key="1">
    <source>
        <dbReference type="SAM" id="MobiDB-lite"/>
    </source>
</evidence>
<evidence type="ECO:0000313" key="3">
    <source>
        <dbReference type="Proteomes" id="UP001521785"/>
    </source>
</evidence>
<organism evidence="2 3">
    <name type="scientific">Paraconiothyrium brasiliense</name>
    <dbReference type="NCBI Taxonomy" id="300254"/>
    <lineage>
        <taxon>Eukaryota</taxon>
        <taxon>Fungi</taxon>
        <taxon>Dikarya</taxon>
        <taxon>Ascomycota</taxon>
        <taxon>Pezizomycotina</taxon>
        <taxon>Dothideomycetes</taxon>
        <taxon>Pleosporomycetidae</taxon>
        <taxon>Pleosporales</taxon>
        <taxon>Massarineae</taxon>
        <taxon>Didymosphaeriaceae</taxon>
        <taxon>Paraconiothyrium</taxon>
    </lineage>
</organism>
<gene>
    <name evidence="2" type="ORF">SLS60_009553</name>
</gene>
<proteinExistence type="predicted"/>
<dbReference type="Proteomes" id="UP001521785">
    <property type="component" value="Unassembled WGS sequence"/>
</dbReference>
<feature type="compositionally biased region" description="Polar residues" evidence="1">
    <location>
        <begin position="13"/>
        <end position="31"/>
    </location>
</feature>
<protein>
    <submittedName>
        <fullName evidence="2">Uncharacterized protein</fullName>
    </submittedName>
</protein>
<comment type="caution">
    <text evidence="2">The sequence shown here is derived from an EMBL/GenBank/DDBJ whole genome shotgun (WGS) entry which is preliminary data.</text>
</comment>
<evidence type="ECO:0000313" key="2">
    <source>
        <dbReference type="EMBL" id="KAL1595863.1"/>
    </source>
</evidence>
<name>A0ABR3QV32_9PLEO</name>
<reference evidence="2 3" key="1">
    <citation type="submission" date="2024-02" db="EMBL/GenBank/DDBJ databases">
        <title>De novo assembly and annotation of 12 fungi associated with fruit tree decline syndrome in Ontario, Canada.</title>
        <authorList>
            <person name="Sulman M."/>
            <person name="Ellouze W."/>
            <person name="Ilyukhin E."/>
        </authorList>
    </citation>
    <scope>NUCLEOTIDE SEQUENCE [LARGE SCALE GENOMIC DNA]</scope>
    <source>
        <strain evidence="2 3">M42-189</strain>
    </source>
</reference>
<accession>A0ABR3QV32</accession>
<sequence>MSWSAVVKKASATEEQSSPEKGTAAKNSVPTSEKLAPAEQASPVNASRARMLPMSMSYATAHFSPPIGSLGPRFGEARVGYPPVASSTASHIGHAAPAASIYPVAPRADPGFYRPPQARAETSSLGKVTKPFAKEASAHSNAERYMRAERAAASARATAIAAQASVPAVSGLIPGFQAGQSIGGNNTAMNTNAALPAYGDGPSSTVRRSTVSGNAIVPAVPNFTFAGSRISTAQKRLSSGPPGPSAAIGSERQSGTLVLSNVPQRRLLATTLSLVRSGTANRLRTDRNYESFKEFLDRVCPIGGGVPEPDEWIPSVVVAYWYPMVDHDWMILERVIGHFDLSKQANDFLGSVTATDFDQVNTLFDTAHHFPLKEPVDELIRDLARQYNLDKPNDVNGDKYVPTLWIGGLG</sequence>